<sequence>MYLGRQHEDQQLPYHLGHRQVLGSDHQDHRLRIPNHQIYLGMALLPTHLLESMCFLQPHLNQSRIFLLAVYPSHQPLCQYLQGPSLHLAQVAQVGGQPQPAQSFAKANNQVSAQTSATGVSPGAGNSASSQSRM</sequence>
<feature type="compositionally biased region" description="Polar residues" evidence="1">
    <location>
        <begin position="99"/>
        <end position="134"/>
    </location>
</feature>
<gene>
    <name evidence="2" type="ORF">C1H46_000530</name>
</gene>
<accession>A0A540NSC1</accession>
<organism evidence="2 3">
    <name type="scientific">Malus baccata</name>
    <name type="common">Siberian crab apple</name>
    <name type="synonym">Pyrus baccata</name>
    <dbReference type="NCBI Taxonomy" id="106549"/>
    <lineage>
        <taxon>Eukaryota</taxon>
        <taxon>Viridiplantae</taxon>
        <taxon>Streptophyta</taxon>
        <taxon>Embryophyta</taxon>
        <taxon>Tracheophyta</taxon>
        <taxon>Spermatophyta</taxon>
        <taxon>Magnoliopsida</taxon>
        <taxon>eudicotyledons</taxon>
        <taxon>Gunneridae</taxon>
        <taxon>Pentapetalae</taxon>
        <taxon>rosids</taxon>
        <taxon>fabids</taxon>
        <taxon>Rosales</taxon>
        <taxon>Rosaceae</taxon>
        <taxon>Amygdaloideae</taxon>
        <taxon>Maleae</taxon>
        <taxon>Malus</taxon>
    </lineage>
</organism>
<keyword evidence="3" id="KW-1185">Reference proteome</keyword>
<dbReference type="EMBL" id="VIEB01000008">
    <property type="protein sequence ID" value="TQE13899.1"/>
    <property type="molecule type" value="Genomic_DNA"/>
</dbReference>
<evidence type="ECO:0000313" key="3">
    <source>
        <dbReference type="Proteomes" id="UP000315295"/>
    </source>
</evidence>
<evidence type="ECO:0000313" key="2">
    <source>
        <dbReference type="EMBL" id="TQE13899.1"/>
    </source>
</evidence>
<feature type="region of interest" description="Disordered" evidence="1">
    <location>
        <begin position="97"/>
        <end position="134"/>
    </location>
</feature>
<protein>
    <submittedName>
        <fullName evidence="2">Uncharacterized protein</fullName>
    </submittedName>
</protein>
<dbReference type="Proteomes" id="UP000315295">
    <property type="component" value="Unassembled WGS sequence"/>
</dbReference>
<reference evidence="2 3" key="1">
    <citation type="journal article" date="2019" name="G3 (Bethesda)">
        <title>Sequencing of a Wild Apple (Malus baccata) Genome Unravels the Differences Between Cultivated and Wild Apple Species Regarding Disease Resistance and Cold Tolerance.</title>
        <authorList>
            <person name="Chen X."/>
        </authorList>
    </citation>
    <scope>NUCLEOTIDE SEQUENCE [LARGE SCALE GENOMIC DNA]</scope>
    <source>
        <strain evidence="3">cv. Shandingzi</strain>
        <tissue evidence="2">Leaves</tissue>
    </source>
</reference>
<dbReference type="AlphaFoldDB" id="A0A540NSC1"/>
<comment type="caution">
    <text evidence="2">The sequence shown here is derived from an EMBL/GenBank/DDBJ whole genome shotgun (WGS) entry which is preliminary data.</text>
</comment>
<proteinExistence type="predicted"/>
<name>A0A540NSC1_MALBA</name>
<evidence type="ECO:0000256" key="1">
    <source>
        <dbReference type="SAM" id="MobiDB-lite"/>
    </source>
</evidence>